<dbReference type="EMBL" id="JELY01002197">
    <property type="protein sequence ID" value="KYF53293.1"/>
    <property type="molecule type" value="Genomic_DNA"/>
</dbReference>
<name>A0A150PC90_SORCE</name>
<sequence>MANPALTLESLLVQADELLKNSRYDQANITSIVNMLMVLAQRADEANTISYLDRVSPQLYAAMIANCPEKLEMVLQAYAEAQASLAGNFHFTYAEEVSRKMGQLFWTSGATPLMKAAAIQATLVAAVNLNRFAAMDSAAEMIMAVQDDPTAFQMGNMLATRMSDLAAIVSRIDARRLHGSIRVLYQEALVMSGAR</sequence>
<proteinExistence type="predicted"/>
<accession>A0A150PC90</accession>
<evidence type="ECO:0000313" key="1">
    <source>
        <dbReference type="EMBL" id="KYF53293.1"/>
    </source>
</evidence>
<gene>
    <name evidence="1" type="ORF">BE08_44955</name>
</gene>
<dbReference type="Proteomes" id="UP000075420">
    <property type="component" value="Unassembled WGS sequence"/>
</dbReference>
<dbReference type="AlphaFoldDB" id="A0A150PC90"/>
<reference evidence="1 2" key="1">
    <citation type="submission" date="2014-02" db="EMBL/GenBank/DDBJ databases">
        <title>The small core and large imbalanced accessory genome model reveals a collaborative survival strategy of Sorangium cellulosum strains in nature.</title>
        <authorList>
            <person name="Han K."/>
            <person name="Peng R."/>
            <person name="Blom J."/>
            <person name="Li Y.-Z."/>
        </authorList>
    </citation>
    <scope>NUCLEOTIDE SEQUENCE [LARGE SCALE GENOMIC DNA]</scope>
    <source>
        <strain evidence="1 2">So0157-25</strain>
    </source>
</reference>
<comment type="caution">
    <text evidence="1">The sequence shown here is derived from an EMBL/GenBank/DDBJ whole genome shotgun (WGS) entry which is preliminary data.</text>
</comment>
<protein>
    <submittedName>
        <fullName evidence="1">Uncharacterized protein</fullName>
    </submittedName>
</protein>
<organism evidence="1 2">
    <name type="scientific">Sorangium cellulosum</name>
    <name type="common">Polyangium cellulosum</name>
    <dbReference type="NCBI Taxonomy" id="56"/>
    <lineage>
        <taxon>Bacteria</taxon>
        <taxon>Pseudomonadati</taxon>
        <taxon>Myxococcota</taxon>
        <taxon>Polyangia</taxon>
        <taxon>Polyangiales</taxon>
        <taxon>Polyangiaceae</taxon>
        <taxon>Sorangium</taxon>
    </lineage>
</organism>
<evidence type="ECO:0000313" key="2">
    <source>
        <dbReference type="Proteomes" id="UP000075420"/>
    </source>
</evidence>